<keyword evidence="4" id="KW-1185">Reference proteome</keyword>
<dbReference type="GO" id="GO:0055088">
    <property type="term" value="P:lipid homeostasis"/>
    <property type="evidence" value="ECO:0007669"/>
    <property type="project" value="InterPro"/>
</dbReference>
<dbReference type="OrthoDB" id="10259513at2759"/>
<gene>
    <name evidence="3" type="ORF">NliqN6_1588</name>
</gene>
<dbReference type="EMBL" id="BLZA01000011">
    <property type="protein sequence ID" value="GHJ85186.1"/>
    <property type="molecule type" value="Genomic_DNA"/>
</dbReference>
<organism evidence="3 4">
    <name type="scientific">Naganishia liquefaciens</name>
    <dbReference type="NCBI Taxonomy" id="104408"/>
    <lineage>
        <taxon>Eukaryota</taxon>
        <taxon>Fungi</taxon>
        <taxon>Dikarya</taxon>
        <taxon>Basidiomycota</taxon>
        <taxon>Agaricomycotina</taxon>
        <taxon>Tremellomycetes</taxon>
        <taxon>Filobasidiales</taxon>
        <taxon>Filobasidiaceae</taxon>
        <taxon>Naganishia</taxon>
    </lineage>
</organism>
<proteinExistence type="predicted"/>
<sequence>MFPRPTYLRLLTGIQNTSALAFGTFLAVHLASPVVAAVAGGEGATRLMLLGREYYYPLEPVLVYGSISLHVAASFLRRLHLRRATPFRPTTHQLAGYVLIPFLSLHILTHRLIPSSPNPPINALSPSELGYSFVSYGLQTWPIVSWTTYAALILAGTYHALLGAPQALAWFRSKATRPPSKGTPRAVLRGAFIALVSVLGIGLARLHAEDPGFSRGMTRRLDAVYRAVPWVYR</sequence>
<dbReference type="Pfam" id="PF07950">
    <property type="entry name" value="MCP1_TM"/>
    <property type="match status" value="1"/>
</dbReference>
<dbReference type="SUPFAM" id="SSF81343">
    <property type="entry name" value="Fumarate reductase respiratory complex transmembrane subunits"/>
    <property type="match status" value="1"/>
</dbReference>
<evidence type="ECO:0000313" key="3">
    <source>
        <dbReference type="EMBL" id="GHJ85186.1"/>
    </source>
</evidence>
<reference evidence="3" key="1">
    <citation type="submission" date="2020-07" db="EMBL/GenBank/DDBJ databases">
        <title>Draft Genome Sequence of a Deep-Sea Yeast, Naganishia (Cryptococcus) liquefaciens strain N6.</title>
        <authorList>
            <person name="Han Y.W."/>
            <person name="Kajitani R."/>
            <person name="Morimoto H."/>
            <person name="Parhat M."/>
            <person name="Tsubouchi H."/>
            <person name="Bakenova O."/>
            <person name="Ogata M."/>
            <person name="Argunhan B."/>
            <person name="Aoki R."/>
            <person name="Kajiwara S."/>
            <person name="Itoh T."/>
            <person name="Iwasaki H."/>
        </authorList>
    </citation>
    <scope>NUCLEOTIDE SEQUENCE</scope>
    <source>
        <strain evidence="3">N6</strain>
    </source>
</reference>
<protein>
    <recommendedName>
        <fullName evidence="2">Mitochondrial adapter protein MCP1 transmembrane domain-containing protein</fullName>
    </recommendedName>
</protein>
<feature type="domain" description="Mitochondrial adapter protein MCP1 transmembrane" evidence="2">
    <location>
        <begin position="101"/>
        <end position="200"/>
    </location>
</feature>
<evidence type="ECO:0000256" key="1">
    <source>
        <dbReference type="SAM" id="Phobius"/>
    </source>
</evidence>
<dbReference type="InterPro" id="IPR012472">
    <property type="entry name" value="MCP1_TM"/>
</dbReference>
<evidence type="ECO:0000259" key="2">
    <source>
        <dbReference type="Pfam" id="PF07950"/>
    </source>
</evidence>
<comment type="caution">
    <text evidence="3">The sequence shown here is derived from an EMBL/GenBank/DDBJ whole genome shotgun (WGS) entry which is preliminary data.</text>
</comment>
<feature type="transmembrane region" description="Helical" evidence="1">
    <location>
        <begin position="186"/>
        <end position="208"/>
    </location>
</feature>
<dbReference type="PANTHER" id="PTHR38409">
    <property type="entry name" value="MDM10-COMPLEMENTING PROTEIN 1"/>
    <property type="match status" value="1"/>
</dbReference>
<keyword evidence="1" id="KW-0812">Transmembrane</keyword>
<dbReference type="GO" id="GO:0016020">
    <property type="term" value="C:membrane"/>
    <property type="evidence" value="ECO:0007669"/>
    <property type="project" value="InterPro"/>
</dbReference>
<dbReference type="Proteomes" id="UP000620104">
    <property type="component" value="Unassembled WGS sequence"/>
</dbReference>
<keyword evidence="1" id="KW-1133">Transmembrane helix</keyword>
<feature type="transmembrane region" description="Helical" evidence="1">
    <location>
        <begin position="94"/>
        <end position="113"/>
    </location>
</feature>
<evidence type="ECO:0000313" key="4">
    <source>
        <dbReference type="Proteomes" id="UP000620104"/>
    </source>
</evidence>
<dbReference type="AlphaFoldDB" id="A0A8H3TPW7"/>
<feature type="transmembrane region" description="Helical" evidence="1">
    <location>
        <begin position="143"/>
        <end position="165"/>
    </location>
</feature>
<keyword evidence="1" id="KW-0472">Membrane</keyword>
<accession>A0A8H3TPW7</accession>
<dbReference type="InterPro" id="IPR039960">
    <property type="entry name" value="MCP1"/>
</dbReference>
<feature type="transmembrane region" description="Helical" evidence="1">
    <location>
        <begin position="55"/>
        <end position="73"/>
    </location>
</feature>
<dbReference type="PANTHER" id="PTHR38409:SF1">
    <property type="entry name" value="MITOCHONDRIAL ADAPTER PROTEIN MCP1"/>
    <property type="match status" value="1"/>
</dbReference>
<dbReference type="InterPro" id="IPR034804">
    <property type="entry name" value="SQR/QFR_C/D"/>
</dbReference>
<name>A0A8H3TPW7_9TREE</name>